<keyword evidence="4 11" id="KW-0560">Oxidoreductase</keyword>
<dbReference type="InterPro" id="IPR023753">
    <property type="entry name" value="FAD/NAD-binding_dom"/>
</dbReference>
<dbReference type="PRINTS" id="PR00411">
    <property type="entry name" value="PNDRDTASEI"/>
</dbReference>
<dbReference type="InterPro" id="IPR016156">
    <property type="entry name" value="FAD/NAD-linked_Rdtase_dimer_sf"/>
</dbReference>
<protein>
    <recommendedName>
        <fullName evidence="11">Dihydrolipoyl dehydrogenase</fullName>
        <ecNumber evidence="11">1.8.1.4</ecNumber>
    </recommendedName>
</protein>
<dbReference type="FunFam" id="3.30.390.30:FF:000001">
    <property type="entry name" value="Dihydrolipoyl dehydrogenase"/>
    <property type="match status" value="1"/>
</dbReference>
<keyword evidence="7 11" id="KW-0676">Redox-active center</keyword>
<evidence type="ECO:0000256" key="8">
    <source>
        <dbReference type="PIRSR" id="PIRSR000350-2"/>
    </source>
</evidence>
<feature type="binding site" evidence="9">
    <location>
        <position position="380"/>
    </location>
    <ligand>
        <name>FAD</name>
        <dbReference type="ChEBI" id="CHEBI:57692"/>
    </ligand>
</feature>
<dbReference type="PIRSF" id="PIRSF000350">
    <property type="entry name" value="Mercury_reductase_MerA"/>
    <property type="match status" value="1"/>
</dbReference>
<dbReference type="PROSITE" id="PS00076">
    <property type="entry name" value="PYRIDINE_REDOX_1"/>
    <property type="match status" value="1"/>
</dbReference>
<sequence length="535" mass="56197">MLRRCAKRVLTSSATLVRDARSTHALEPTRMMFSSVAIGTPRKLVTPRKPLARTLARAFATSDEEQDVVIVGGGPGGYVAAIKAAQLGLKVTCVEGRGTLGGTCLNVGCIPSKALLNASHKYEEAKHGMAKHGITFGGEVAIDVETMMGHKSKAVTGLTKGIEGLFKKNKVTYAKGWGKLLSANEVNVTMEDGSSEVIKTKNVVLATGSVPSALPGVDADEETIVTSTGALELKKVPETMVVIGGGVIGLELGSVWSRLGAKVTVVEFADKICGAGIDDEIRTTFQRSLKKQGFNFKLSTKVTKAVKKPEGGVTLTLEPSAGGEQTELEADIVLVSTGRRPFIDGLGLEDVGVETNRMGQIVIEPHTFKTNVPGVFAIGDIVAGPMLAHKAEEEGVSVVEQIAGKKGHVNYDTIPSVIYTHPEVAWVGKTEAEVKEMGIEYIVGKFPLAANSRARANDDSEGVVKFLTDKATGKILGAHIVAGGAGELLAECVLAMEYGATAEDIARTCHSHPTVSEAVKEAAMAATPGMGSIHF</sequence>
<evidence type="ECO:0000256" key="6">
    <source>
        <dbReference type="ARBA" id="ARBA00023157"/>
    </source>
</evidence>
<evidence type="ECO:0000256" key="4">
    <source>
        <dbReference type="ARBA" id="ARBA00023002"/>
    </source>
</evidence>
<feature type="binding site" evidence="9">
    <location>
        <position position="267"/>
    </location>
    <ligand>
        <name>NAD(+)</name>
        <dbReference type="ChEBI" id="CHEBI:57540"/>
    </ligand>
</feature>
<evidence type="ECO:0000259" key="13">
    <source>
        <dbReference type="Pfam" id="PF07992"/>
    </source>
</evidence>
<evidence type="ECO:0000256" key="1">
    <source>
        <dbReference type="ARBA" id="ARBA00007532"/>
    </source>
</evidence>
<dbReference type="InterPro" id="IPR012999">
    <property type="entry name" value="Pyr_OxRdtase_I_AS"/>
</dbReference>
<feature type="binding site" evidence="9">
    <location>
        <position position="178"/>
    </location>
    <ligand>
        <name>FAD</name>
        <dbReference type="ChEBI" id="CHEBI:57692"/>
    </ligand>
</feature>
<feature type="binding site" evidence="9">
    <location>
        <position position="113"/>
    </location>
    <ligand>
        <name>FAD</name>
        <dbReference type="ChEBI" id="CHEBI:57692"/>
    </ligand>
</feature>
<dbReference type="Pfam" id="PF02852">
    <property type="entry name" value="Pyr_redox_dim"/>
    <property type="match status" value="1"/>
</dbReference>
<gene>
    <name evidence="14" type="ORF">OLUC0939_LOCUS6054</name>
</gene>
<feature type="domain" description="Pyridine nucleotide-disulphide oxidoreductase dimerisation" evidence="12">
    <location>
        <begin position="414"/>
        <end position="523"/>
    </location>
</feature>
<name>A0A7R9XT40_9CHLO</name>
<dbReference type="NCBIfam" id="TIGR01350">
    <property type="entry name" value="lipoamide_DH"/>
    <property type="match status" value="1"/>
</dbReference>
<feature type="binding site" evidence="9">
    <location>
        <begin position="207"/>
        <end position="209"/>
    </location>
    <ligand>
        <name>FAD</name>
        <dbReference type="ChEBI" id="CHEBI:57692"/>
    </ligand>
</feature>
<dbReference type="InterPro" id="IPR036188">
    <property type="entry name" value="FAD/NAD-bd_sf"/>
</dbReference>
<evidence type="ECO:0000259" key="12">
    <source>
        <dbReference type="Pfam" id="PF02852"/>
    </source>
</evidence>
<feature type="binding site" evidence="9">
    <location>
        <begin position="386"/>
        <end position="389"/>
    </location>
    <ligand>
        <name>FAD</name>
        <dbReference type="ChEBI" id="CHEBI:57692"/>
    </ligand>
</feature>
<evidence type="ECO:0000256" key="10">
    <source>
        <dbReference type="PIRSR" id="PIRSR000350-4"/>
    </source>
</evidence>
<reference evidence="14" key="1">
    <citation type="submission" date="2021-01" db="EMBL/GenBank/DDBJ databases">
        <authorList>
            <person name="Corre E."/>
            <person name="Pelletier E."/>
            <person name="Niang G."/>
            <person name="Scheremetjew M."/>
            <person name="Finn R."/>
            <person name="Kale V."/>
            <person name="Holt S."/>
            <person name="Cochrane G."/>
            <person name="Meng A."/>
            <person name="Brown T."/>
            <person name="Cohen L."/>
        </authorList>
    </citation>
    <scope>NUCLEOTIDE SEQUENCE</scope>
    <source>
        <strain evidence="14">Clade-A-BCC118000</strain>
    </source>
</reference>
<dbReference type="EC" id="1.8.1.4" evidence="11"/>
<evidence type="ECO:0000313" key="14">
    <source>
        <dbReference type="EMBL" id="CAD8225314.1"/>
    </source>
</evidence>
<dbReference type="InterPro" id="IPR006258">
    <property type="entry name" value="Lipoamide_DH"/>
</dbReference>
<keyword evidence="6" id="KW-1015">Disulfide bond</keyword>
<feature type="active site" description="Proton acceptor" evidence="8">
    <location>
        <position position="512"/>
    </location>
</feature>
<dbReference type="SUPFAM" id="SSF55424">
    <property type="entry name" value="FAD/NAD-linked reductases, dimerisation (C-terminal) domain"/>
    <property type="match status" value="1"/>
</dbReference>
<dbReference type="SUPFAM" id="SSF51905">
    <property type="entry name" value="FAD/NAD(P)-binding domain"/>
    <property type="match status" value="1"/>
</dbReference>
<dbReference type="GO" id="GO:0006103">
    <property type="term" value="P:2-oxoglutarate metabolic process"/>
    <property type="evidence" value="ECO:0007669"/>
    <property type="project" value="TreeGrafter"/>
</dbReference>
<evidence type="ECO:0000256" key="2">
    <source>
        <dbReference type="ARBA" id="ARBA00022630"/>
    </source>
</evidence>
<comment type="catalytic activity">
    <reaction evidence="11">
        <text>N(6)-[(R)-dihydrolipoyl]-L-lysyl-[protein] + NAD(+) = N(6)-[(R)-lipoyl]-L-lysyl-[protein] + NADH + H(+)</text>
        <dbReference type="Rhea" id="RHEA:15045"/>
        <dbReference type="Rhea" id="RHEA-COMP:10474"/>
        <dbReference type="Rhea" id="RHEA-COMP:10475"/>
        <dbReference type="ChEBI" id="CHEBI:15378"/>
        <dbReference type="ChEBI" id="CHEBI:57540"/>
        <dbReference type="ChEBI" id="CHEBI:57945"/>
        <dbReference type="ChEBI" id="CHEBI:83099"/>
        <dbReference type="ChEBI" id="CHEBI:83100"/>
        <dbReference type="EC" id="1.8.1.4"/>
    </reaction>
</comment>
<evidence type="ECO:0000256" key="11">
    <source>
        <dbReference type="RuleBase" id="RU003692"/>
    </source>
</evidence>
<comment type="similarity">
    <text evidence="1 11">Belongs to the class-I pyridine nucleotide-disulfide oxidoreductase family.</text>
</comment>
<dbReference type="GO" id="GO:0050660">
    <property type="term" value="F:flavin adenine dinucleotide binding"/>
    <property type="evidence" value="ECO:0007669"/>
    <property type="project" value="InterPro"/>
</dbReference>
<evidence type="ECO:0000256" key="9">
    <source>
        <dbReference type="PIRSR" id="PIRSR000350-3"/>
    </source>
</evidence>
<feature type="binding site" evidence="9">
    <location>
        <position position="338"/>
    </location>
    <ligand>
        <name>NAD(+)</name>
        <dbReference type="ChEBI" id="CHEBI:57540"/>
    </ligand>
</feature>
<dbReference type="Gene3D" id="3.30.390.30">
    <property type="match status" value="1"/>
</dbReference>
<evidence type="ECO:0000256" key="7">
    <source>
        <dbReference type="ARBA" id="ARBA00023284"/>
    </source>
</evidence>
<dbReference type="AlphaFoldDB" id="A0A7R9XT40"/>
<organism evidence="14">
    <name type="scientific">Ostreococcus sp. 'lucimarinus'</name>
    <dbReference type="NCBI Taxonomy" id="242159"/>
    <lineage>
        <taxon>Eukaryota</taxon>
        <taxon>Viridiplantae</taxon>
        <taxon>Chlorophyta</taxon>
        <taxon>Mamiellophyceae</taxon>
        <taxon>Mamiellales</taxon>
        <taxon>Bathycoccaceae</taxon>
        <taxon>Ostreococcus</taxon>
    </lineage>
</organism>
<dbReference type="InterPro" id="IPR001100">
    <property type="entry name" value="Pyr_nuc-diS_OxRdtase"/>
</dbReference>
<feature type="domain" description="FAD/NAD(P)-binding" evidence="13">
    <location>
        <begin position="67"/>
        <end position="395"/>
    </location>
</feature>
<comment type="miscellaneous">
    <text evidence="11">The active site is a redox-active disulfide bond.</text>
</comment>
<dbReference type="InterPro" id="IPR050151">
    <property type="entry name" value="Class-I_Pyr_Nuc-Dis_Oxidored"/>
</dbReference>
<keyword evidence="5 9" id="KW-0520">NAD</keyword>
<feature type="binding site" evidence="9">
    <location>
        <begin position="244"/>
        <end position="251"/>
    </location>
    <ligand>
        <name>NAD(+)</name>
        <dbReference type="ChEBI" id="CHEBI:57540"/>
    </ligand>
</feature>
<dbReference type="FunFam" id="3.50.50.60:FF:000001">
    <property type="entry name" value="Dihydrolipoyl dehydrogenase, mitochondrial"/>
    <property type="match status" value="1"/>
</dbReference>
<dbReference type="Pfam" id="PF07992">
    <property type="entry name" value="Pyr_redox_2"/>
    <property type="match status" value="1"/>
</dbReference>
<dbReference type="EMBL" id="HBDX01007063">
    <property type="protein sequence ID" value="CAD8225314.1"/>
    <property type="molecule type" value="Transcribed_RNA"/>
</dbReference>
<dbReference type="GO" id="GO:0045252">
    <property type="term" value="C:oxoglutarate dehydrogenase complex"/>
    <property type="evidence" value="ECO:0007669"/>
    <property type="project" value="TreeGrafter"/>
</dbReference>
<keyword evidence="3 9" id="KW-0274">FAD</keyword>
<accession>A0A7R9XT40</accession>
<dbReference type="PRINTS" id="PR00368">
    <property type="entry name" value="FADPNR"/>
</dbReference>
<proteinExistence type="inferred from homology"/>
<dbReference type="InterPro" id="IPR004099">
    <property type="entry name" value="Pyr_nucl-diS_OxRdtase_dimer"/>
</dbReference>
<evidence type="ECO:0000256" key="3">
    <source>
        <dbReference type="ARBA" id="ARBA00022827"/>
    </source>
</evidence>
<comment type="cofactor">
    <cofactor evidence="9 11">
        <name>FAD</name>
        <dbReference type="ChEBI" id="CHEBI:57692"/>
    </cofactor>
    <text evidence="9 11">Binds 1 FAD per subunit.</text>
</comment>
<dbReference type="PANTHER" id="PTHR22912">
    <property type="entry name" value="DISULFIDE OXIDOREDUCTASE"/>
    <property type="match status" value="1"/>
</dbReference>
<evidence type="ECO:0000256" key="5">
    <source>
        <dbReference type="ARBA" id="ARBA00023027"/>
    </source>
</evidence>
<feature type="disulfide bond" description="Redox-active" evidence="10">
    <location>
        <begin position="104"/>
        <end position="109"/>
    </location>
</feature>
<dbReference type="Gene3D" id="3.50.50.60">
    <property type="entry name" value="FAD/NAD(P)-binding domain"/>
    <property type="match status" value="2"/>
</dbReference>
<keyword evidence="2 11" id="KW-0285">Flavoprotein</keyword>
<dbReference type="GO" id="GO:0004148">
    <property type="term" value="F:dihydrolipoyl dehydrogenase (NADH) activity"/>
    <property type="evidence" value="ECO:0007669"/>
    <property type="project" value="UniProtKB-EC"/>
</dbReference>
<dbReference type="PANTHER" id="PTHR22912:SF151">
    <property type="entry name" value="DIHYDROLIPOYL DEHYDROGENASE, MITOCHONDRIAL"/>
    <property type="match status" value="1"/>
</dbReference>
<keyword evidence="9" id="KW-0547">Nucleotide-binding</keyword>
<dbReference type="GO" id="GO:0005739">
    <property type="term" value="C:mitochondrion"/>
    <property type="evidence" value="ECO:0007669"/>
    <property type="project" value="TreeGrafter"/>
</dbReference>